<feature type="compositionally biased region" description="Pro residues" evidence="1">
    <location>
        <begin position="65"/>
        <end position="79"/>
    </location>
</feature>
<feature type="region of interest" description="Disordered" evidence="1">
    <location>
        <begin position="221"/>
        <end position="242"/>
    </location>
</feature>
<gene>
    <name evidence="2" type="ORF">EVAR_49958_1</name>
</gene>
<dbReference type="EMBL" id="BGZK01000973">
    <property type="protein sequence ID" value="GBP66983.1"/>
    <property type="molecule type" value="Genomic_DNA"/>
</dbReference>
<accession>A0A4C1XV92</accession>
<feature type="compositionally biased region" description="Basic residues" evidence="1">
    <location>
        <begin position="80"/>
        <end position="90"/>
    </location>
</feature>
<keyword evidence="3" id="KW-1185">Reference proteome</keyword>
<name>A0A4C1XV92_EUMVA</name>
<dbReference type="OrthoDB" id="8123886at2759"/>
<reference evidence="2 3" key="1">
    <citation type="journal article" date="2019" name="Commun. Biol.">
        <title>The bagworm genome reveals a unique fibroin gene that provides high tensile strength.</title>
        <authorList>
            <person name="Kono N."/>
            <person name="Nakamura H."/>
            <person name="Ohtoshi R."/>
            <person name="Tomita M."/>
            <person name="Numata K."/>
            <person name="Arakawa K."/>
        </authorList>
    </citation>
    <scope>NUCLEOTIDE SEQUENCE [LARGE SCALE GENOMIC DNA]</scope>
</reference>
<evidence type="ECO:0000313" key="2">
    <source>
        <dbReference type="EMBL" id="GBP66983.1"/>
    </source>
</evidence>
<evidence type="ECO:0000313" key="3">
    <source>
        <dbReference type="Proteomes" id="UP000299102"/>
    </source>
</evidence>
<feature type="region of interest" description="Disordered" evidence="1">
    <location>
        <begin position="28"/>
        <end position="96"/>
    </location>
</feature>
<protein>
    <recommendedName>
        <fullName evidence="4">Pre-C2HC domain-containing protein</fullName>
    </recommendedName>
</protein>
<evidence type="ECO:0008006" key="4">
    <source>
        <dbReference type="Google" id="ProtNLM"/>
    </source>
</evidence>
<dbReference type="AlphaFoldDB" id="A0A4C1XV92"/>
<comment type="caution">
    <text evidence="2">The sequence shown here is derived from an EMBL/GenBank/DDBJ whole genome shotgun (WGS) entry which is preliminary data.</text>
</comment>
<sequence>MNANNKFRSFLTHRGLLDLLREFEDYCASPASPSQSKTSVMEVDQKKEPRKRTSDTVCRRHRPQPPKSPPSQRPTPPRRPSSHLRLKRPNIRLSGVPLERQTPRTLLRLKTLKPPSLRIRRRLVRGVPKELPIEEFKEDLIIQNLLVQSERQITNCAREPLDLVLVTANTTSIDNATKRIFYNVKARVRCVKCLGDHGTTVCTRNKDTDVPHACVLLTESDTPERGSKEFEPRSKVSGSARI</sequence>
<feature type="compositionally biased region" description="Basic and acidic residues" evidence="1">
    <location>
        <begin position="43"/>
        <end position="58"/>
    </location>
</feature>
<proteinExistence type="predicted"/>
<organism evidence="2 3">
    <name type="scientific">Eumeta variegata</name>
    <name type="common">Bagworm moth</name>
    <name type="synonym">Eumeta japonica</name>
    <dbReference type="NCBI Taxonomy" id="151549"/>
    <lineage>
        <taxon>Eukaryota</taxon>
        <taxon>Metazoa</taxon>
        <taxon>Ecdysozoa</taxon>
        <taxon>Arthropoda</taxon>
        <taxon>Hexapoda</taxon>
        <taxon>Insecta</taxon>
        <taxon>Pterygota</taxon>
        <taxon>Neoptera</taxon>
        <taxon>Endopterygota</taxon>
        <taxon>Lepidoptera</taxon>
        <taxon>Glossata</taxon>
        <taxon>Ditrysia</taxon>
        <taxon>Tineoidea</taxon>
        <taxon>Psychidae</taxon>
        <taxon>Oiketicinae</taxon>
        <taxon>Eumeta</taxon>
    </lineage>
</organism>
<dbReference type="Proteomes" id="UP000299102">
    <property type="component" value="Unassembled WGS sequence"/>
</dbReference>
<feature type="compositionally biased region" description="Basic and acidic residues" evidence="1">
    <location>
        <begin position="222"/>
        <end position="234"/>
    </location>
</feature>
<evidence type="ECO:0000256" key="1">
    <source>
        <dbReference type="SAM" id="MobiDB-lite"/>
    </source>
</evidence>